<evidence type="ECO:0000256" key="2">
    <source>
        <dbReference type="SAM" id="Phobius"/>
    </source>
</evidence>
<keyword evidence="2" id="KW-0472">Membrane</keyword>
<dbReference type="PANTHER" id="PTHR30590">
    <property type="entry name" value="INNER MEMBRANE PROTEIN"/>
    <property type="match status" value="1"/>
</dbReference>
<feature type="transmembrane region" description="Helical" evidence="2">
    <location>
        <begin position="351"/>
        <end position="369"/>
    </location>
</feature>
<protein>
    <submittedName>
        <fullName evidence="5">DUF1624 domain-containing protein</fullName>
    </submittedName>
</protein>
<dbReference type="InterPro" id="IPR007349">
    <property type="entry name" value="DUF418"/>
</dbReference>
<feature type="transmembrane region" description="Helical" evidence="2">
    <location>
        <begin position="279"/>
        <end position="301"/>
    </location>
</feature>
<dbReference type="PANTHER" id="PTHR30590:SF2">
    <property type="entry name" value="INNER MEMBRANE PROTEIN"/>
    <property type="match status" value="1"/>
</dbReference>
<dbReference type="AlphaFoldDB" id="A0A3P1TAA0"/>
<name>A0A3P1TAA0_9ACTN</name>
<sequence length="590" mass="63690">MSSMAMRVAIKLWCASRRATSVTPIFRGLMVPIQPCRGSATTPAPRFGGPTRILVGPRADEDKRLNAVQRPVLTTRRHQQDTHHQPQVRQASDQGLPPPPRIPTRSPFHSTSWPPTLWPVTGTVLDPAPEPVAAPEAAPRPARPWWPRLRDFSRVRPRVRGLDAARGLAVLGMVVAHTVLTPASPGDPVALLNFANGRSAILFATIAGVSLAIMSGGRRRLEGTELMQARLTILGRAIVLLFLAGGLSLIPTSVQVILASYAFWFILALPALRWRPRTLLIVAACHATLGSFLVMAMPTWFPLWGGGGTDNAFVPLMIASSVYPAFVWMGFVLAGLALGRYGLDNVVALRNFLIVGLVLFIGFAAPFLIEARSLDPLFAQNGNPSSSISEGGEDYPDPEENWCLDASGTALKSCSLEELEKQLETMTEEQFASYEKLINEKLGIDESLPEPGDPEEDDRFPSIFDPTRPVDIKLAVWNFAPHSGTPFESFSSGGLALATIAGLVLLGRIAWSRFVLWPLTGVGAMALTAYVVHIIVLTSIGMQPDELLVAGGLALGLVVLCSLWLRVFTSGPLEQLTGAVADRLAGRPRG</sequence>
<gene>
    <name evidence="5" type="ORF">EII34_04310</name>
</gene>
<feature type="transmembrane region" description="Helical" evidence="2">
    <location>
        <begin position="256"/>
        <end position="272"/>
    </location>
</feature>
<evidence type="ECO:0000313" key="6">
    <source>
        <dbReference type="Proteomes" id="UP000280819"/>
    </source>
</evidence>
<dbReference type="Proteomes" id="UP000280819">
    <property type="component" value="Unassembled WGS sequence"/>
</dbReference>
<evidence type="ECO:0000259" key="4">
    <source>
        <dbReference type="Pfam" id="PF07786"/>
    </source>
</evidence>
<feature type="transmembrane region" description="Helical" evidence="2">
    <location>
        <begin position="164"/>
        <end position="180"/>
    </location>
</feature>
<dbReference type="InterPro" id="IPR052529">
    <property type="entry name" value="Bact_Transport_Assoc"/>
</dbReference>
<accession>A0A3P1TAA0</accession>
<organism evidence="5 6">
    <name type="scientific">Arachnia propionica</name>
    <dbReference type="NCBI Taxonomy" id="1750"/>
    <lineage>
        <taxon>Bacteria</taxon>
        <taxon>Bacillati</taxon>
        <taxon>Actinomycetota</taxon>
        <taxon>Actinomycetes</taxon>
        <taxon>Propionibacteriales</taxon>
        <taxon>Propionibacteriaceae</taxon>
        <taxon>Arachnia</taxon>
    </lineage>
</organism>
<dbReference type="Pfam" id="PF04235">
    <property type="entry name" value="DUF418"/>
    <property type="match status" value="1"/>
</dbReference>
<feature type="domain" description="DUF418" evidence="3">
    <location>
        <begin position="485"/>
        <end position="577"/>
    </location>
</feature>
<feature type="transmembrane region" description="Helical" evidence="2">
    <location>
        <begin position="514"/>
        <end position="541"/>
    </location>
</feature>
<comment type="caution">
    <text evidence="5">The sequence shown here is derived from an EMBL/GenBank/DDBJ whole genome shotgun (WGS) entry which is preliminary data.</text>
</comment>
<keyword evidence="2" id="KW-1133">Transmembrane helix</keyword>
<keyword evidence="2" id="KW-0812">Transmembrane</keyword>
<feature type="transmembrane region" description="Helical" evidence="2">
    <location>
        <begin position="229"/>
        <end position="250"/>
    </location>
</feature>
<feature type="transmembrane region" description="Helical" evidence="2">
    <location>
        <begin position="200"/>
        <end position="217"/>
    </location>
</feature>
<reference evidence="5 6" key="1">
    <citation type="submission" date="2018-11" db="EMBL/GenBank/DDBJ databases">
        <title>Genomes From Bacteria Associated with the Canine Oral Cavity: a Test Case for Automated Genome-Based Taxonomic Assignment.</title>
        <authorList>
            <person name="Coil D.A."/>
            <person name="Jospin G."/>
            <person name="Darling A.E."/>
            <person name="Wallis C."/>
            <person name="Davis I.J."/>
            <person name="Harris S."/>
            <person name="Eisen J.A."/>
            <person name="Holcombe L.J."/>
            <person name="O'Flynn C."/>
        </authorList>
    </citation>
    <scope>NUCLEOTIDE SEQUENCE [LARGE SCALE GENOMIC DNA]</scope>
    <source>
        <strain evidence="5 6">OH887_COT-365</strain>
    </source>
</reference>
<dbReference type="EMBL" id="RQZG01000003">
    <property type="protein sequence ID" value="RRD06341.1"/>
    <property type="molecule type" value="Genomic_DNA"/>
</dbReference>
<feature type="transmembrane region" description="Helical" evidence="2">
    <location>
        <begin position="313"/>
        <end position="339"/>
    </location>
</feature>
<dbReference type="Pfam" id="PF07786">
    <property type="entry name" value="HGSNAT_cat"/>
    <property type="match status" value="1"/>
</dbReference>
<proteinExistence type="predicted"/>
<feature type="transmembrane region" description="Helical" evidence="2">
    <location>
        <begin position="547"/>
        <end position="565"/>
    </location>
</feature>
<feature type="compositionally biased region" description="Low complexity" evidence="1">
    <location>
        <begin position="124"/>
        <end position="140"/>
    </location>
</feature>
<feature type="domain" description="Heparan-alpha-glucosaminide N-acetyltransferase catalytic" evidence="4">
    <location>
        <begin position="158"/>
        <end position="345"/>
    </location>
</feature>
<evidence type="ECO:0000256" key="1">
    <source>
        <dbReference type="SAM" id="MobiDB-lite"/>
    </source>
</evidence>
<dbReference type="InterPro" id="IPR012429">
    <property type="entry name" value="HGSNAT_cat"/>
</dbReference>
<feature type="transmembrane region" description="Helical" evidence="2">
    <location>
        <begin position="489"/>
        <end position="507"/>
    </location>
</feature>
<evidence type="ECO:0000313" key="5">
    <source>
        <dbReference type="EMBL" id="RRD06341.1"/>
    </source>
</evidence>
<feature type="region of interest" description="Disordered" evidence="1">
    <location>
        <begin position="71"/>
        <end position="140"/>
    </location>
</feature>
<evidence type="ECO:0000259" key="3">
    <source>
        <dbReference type="Pfam" id="PF04235"/>
    </source>
</evidence>
<dbReference type="OrthoDB" id="4966979at2"/>